<proteinExistence type="predicted"/>
<protein>
    <recommendedName>
        <fullName evidence="1">HTH marR-type domain-containing protein</fullName>
    </recommendedName>
</protein>
<dbReference type="Gene3D" id="1.10.10.10">
    <property type="entry name" value="Winged helix-like DNA-binding domain superfamily/Winged helix DNA-binding domain"/>
    <property type="match status" value="1"/>
</dbReference>
<dbReference type="EMBL" id="BAAAME010000003">
    <property type="protein sequence ID" value="GAA1735592.1"/>
    <property type="molecule type" value="Genomic_DNA"/>
</dbReference>
<dbReference type="InterPro" id="IPR036390">
    <property type="entry name" value="WH_DNA-bd_sf"/>
</dbReference>
<dbReference type="PANTHER" id="PTHR33164">
    <property type="entry name" value="TRANSCRIPTIONAL REGULATOR, MARR FAMILY"/>
    <property type="match status" value="1"/>
</dbReference>
<dbReference type="InterPro" id="IPR039422">
    <property type="entry name" value="MarR/SlyA-like"/>
</dbReference>
<comment type="caution">
    <text evidence="2">The sequence shown here is derived from an EMBL/GenBank/DDBJ whole genome shotgun (WGS) entry which is preliminary data.</text>
</comment>
<dbReference type="Proteomes" id="UP001501057">
    <property type="component" value="Unassembled WGS sequence"/>
</dbReference>
<name>A0ABN2JQG0_9ACTN</name>
<dbReference type="Pfam" id="PF01047">
    <property type="entry name" value="MarR"/>
    <property type="match status" value="1"/>
</dbReference>
<dbReference type="PANTHER" id="PTHR33164:SF57">
    <property type="entry name" value="MARR-FAMILY TRANSCRIPTIONAL REGULATOR"/>
    <property type="match status" value="1"/>
</dbReference>
<dbReference type="InterPro" id="IPR000835">
    <property type="entry name" value="HTH_MarR-typ"/>
</dbReference>
<feature type="domain" description="HTH marR-type" evidence="1">
    <location>
        <begin position="9"/>
        <end position="142"/>
    </location>
</feature>
<sequence length="155" mass="16963">MSTSSVVLYDQLQEFMQRVMGLMHSRPDDVIADLDLTLNQAKTVFLLACAPEPLPISAIAEQVGLTVAAQGRVVDRLVKLSILERRESELDRRVKLVKLAPRGMELADAHGAQKAQALRDVVDQIPSDLCARLSEALDPILAGDHLRSTPKEVTA</sequence>
<reference evidence="2 3" key="1">
    <citation type="journal article" date="2019" name="Int. J. Syst. Evol. Microbiol.">
        <title>The Global Catalogue of Microorganisms (GCM) 10K type strain sequencing project: providing services to taxonomists for standard genome sequencing and annotation.</title>
        <authorList>
            <consortium name="The Broad Institute Genomics Platform"/>
            <consortium name="The Broad Institute Genome Sequencing Center for Infectious Disease"/>
            <person name="Wu L."/>
            <person name="Ma J."/>
        </authorList>
    </citation>
    <scope>NUCLEOTIDE SEQUENCE [LARGE SCALE GENOMIC DNA]</scope>
    <source>
        <strain evidence="2 3">JCM 13518</strain>
    </source>
</reference>
<accession>A0ABN2JQG0</accession>
<gene>
    <name evidence="2" type="ORF">GCM10009710_15040</name>
</gene>
<organism evidence="2 3">
    <name type="scientific">Aeromicrobium alkaliterrae</name>
    <dbReference type="NCBI Taxonomy" id="302168"/>
    <lineage>
        <taxon>Bacteria</taxon>
        <taxon>Bacillati</taxon>
        <taxon>Actinomycetota</taxon>
        <taxon>Actinomycetes</taxon>
        <taxon>Propionibacteriales</taxon>
        <taxon>Nocardioidaceae</taxon>
        <taxon>Aeromicrobium</taxon>
    </lineage>
</organism>
<dbReference type="RefSeq" id="WP_344199525.1">
    <property type="nucleotide sequence ID" value="NZ_BAAAME010000003.1"/>
</dbReference>
<evidence type="ECO:0000313" key="2">
    <source>
        <dbReference type="EMBL" id="GAA1735592.1"/>
    </source>
</evidence>
<evidence type="ECO:0000259" key="1">
    <source>
        <dbReference type="PROSITE" id="PS50995"/>
    </source>
</evidence>
<dbReference type="PROSITE" id="PS50995">
    <property type="entry name" value="HTH_MARR_2"/>
    <property type="match status" value="1"/>
</dbReference>
<evidence type="ECO:0000313" key="3">
    <source>
        <dbReference type="Proteomes" id="UP001501057"/>
    </source>
</evidence>
<keyword evidence="3" id="KW-1185">Reference proteome</keyword>
<dbReference type="SMART" id="SM00347">
    <property type="entry name" value="HTH_MARR"/>
    <property type="match status" value="1"/>
</dbReference>
<dbReference type="InterPro" id="IPR036388">
    <property type="entry name" value="WH-like_DNA-bd_sf"/>
</dbReference>
<dbReference type="SUPFAM" id="SSF46785">
    <property type="entry name" value="Winged helix' DNA-binding domain"/>
    <property type="match status" value="1"/>
</dbReference>